<evidence type="ECO:0000313" key="2">
    <source>
        <dbReference type="Proteomes" id="UP000597138"/>
    </source>
</evidence>
<gene>
    <name evidence="1" type="ORF">GCM10010985_32070</name>
</gene>
<reference evidence="2" key="1">
    <citation type="journal article" date="2019" name="Int. J. Syst. Evol. Microbiol.">
        <title>The Global Catalogue of Microorganisms (GCM) 10K type strain sequencing project: providing services to taxonomists for standard genome sequencing and annotation.</title>
        <authorList>
            <consortium name="The Broad Institute Genomics Platform"/>
            <consortium name="The Broad Institute Genome Sequencing Center for Infectious Disease"/>
            <person name="Wu L."/>
            <person name="Ma J."/>
        </authorList>
    </citation>
    <scope>NUCLEOTIDE SEQUENCE [LARGE SCALE GENOMIC DNA]</scope>
    <source>
        <strain evidence="2">CGMCC 1.11013</strain>
    </source>
</reference>
<accession>A0ABQ1RQA7</accession>
<protein>
    <submittedName>
        <fullName evidence="1">Uncharacterized protein</fullName>
    </submittedName>
</protein>
<name>A0ABQ1RQA7_9BURK</name>
<comment type="caution">
    <text evidence="1">The sequence shown here is derived from an EMBL/GenBank/DDBJ whole genome shotgun (WGS) entry which is preliminary data.</text>
</comment>
<evidence type="ECO:0000313" key="1">
    <source>
        <dbReference type="EMBL" id="GGD75141.1"/>
    </source>
</evidence>
<dbReference type="Proteomes" id="UP000597138">
    <property type="component" value="Unassembled WGS sequence"/>
</dbReference>
<proteinExistence type="predicted"/>
<sequence>MQLSRVQLQAALANVLNDTVRAQRIAQGDRHVRLSATEAALADIAERLTRDPGGIRDVVQGCA</sequence>
<keyword evidence="2" id="KW-1185">Reference proteome</keyword>
<organism evidence="1 2">
    <name type="scientific">Caballeronia grimmiae</name>
    <dbReference type="NCBI Taxonomy" id="1071679"/>
    <lineage>
        <taxon>Bacteria</taxon>
        <taxon>Pseudomonadati</taxon>
        <taxon>Pseudomonadota</taxon>
        <taxon>Betaproteobacteria</taxon>
        <taxon>Burkholderiales</taxon>
        <taxon>Burkholderiaceae</taxon>
        <taxon>Caballeronia</taxon>
    </lineage>
</organism>
<dbReference type="EMBL" id="BMEG01000005">
    <property type="protein sequence ID" value="GGD75141.1"/>
    <property type="molecule type" value="Genomic_DNA"/>
</dbReference>